<evidence type="ECO:0000256" key="1">
    <source>
        <dbReference type="SAM" id="Phobius"/>
    </source>
</evidence>
<protein>
    <submittedName>
        <fullName evidence="2">Uncharacterized protein</fullName>
    </submittedName>
</protein>
<feature type="transmembrane region" description="Helical" evidence="1">
    <location>
        <begin position="5"/>
        <end position="22"/>
    </location>
</feature>
<reference evidence="2" key="1">
    <citation type="submission" date="2018-05" db="EMBL/GenBank/DDBJ databases">
        <authorList>
            <person name="Lanie J.A."/>
            <person name="Ng W.-L."/>
            <person name="Kazmierczak K.M."/>
            <person name="Andrzejewski T.M."/>
            <person name="Davidsen T.M."/>
            <person name="Wayne K.J."/>
            <person name="Tettelin H."/>
            <person name="Glass J.I."/>
            <person name="Rusch D."/>
            <person name="Podicherti R."/>
            <person name="Tsui H.-C.T."/>
            <person name="Winkler M.E."/>
        </authorList>
    </citation>
    <scope>NUCLEOTIDE SEQUENCE</scope>
</reference>
<gene>
    <name evidence="2" type="ORF">METZ01_LOCUS186232</name>
</gene>
<organism evidence="2">
    <name type="scientific">marine metagenome</name>
    <dbReference type="NCBI Taxonomy" id="408172"/>
    <lineage>
        <taxon>unclassified sequences</taxon>
        <taxon>metagenomes</taxon>
        <taxon>ecological metagenomes</taxon>
    </lineage>
</organism>
<accession>A0A382D4M5</accession>
<evidence type="ECO:0000313" key="2">
    <source>
        <dbReference type="EMBL" id="SVB33378.1"/>
    </source>
</evidence>
<keyword evidence="1" id="KW-0472">Membrane</keyword>
<feature type="transmembrane region" description="Helical" evidence="1">
    <location>
        <begin position="28"/>
        <end position="49"/>
    </location>
</feature>
<keyword evidence="1" id="KW-0812">Transmembrane</keyword>
<dbReference type="EMBL" id="UINC01037618">
    <property type="protein sequence ID" value="SVB33378.1"/>
    <property type="molecule type" value="Genomic_DNA"/>
</dbReference>
<proteinExistence type="predicted"/>
<keyword evidence="1" id="KW-1133">Transmembrane helix</keyword>
<dbReference type="AlphaFoldDB" id="A0A382D4M5"/>
<name>A0A382D4M5_9ZZZZ</name>
<sequence length="56" mass="5770">MITRGILFGGVIGGLFALAFNYDVLSGVIGGSGSGAVLLTWVGLGGRIAEFRNKRN</sequence>